<feature type="transmembrane region" description="Helical" evidence="1">
    <location>
        <begin position="20"/>
        <end position="45"/>
    </location>
</feature>
<dbReference type="OrthoDB" id="5244396at2"/>
<reference evidence="2 3" key="1">
    <citation type="submission" date="2017-10" db="EMBL/GenBank/DDBJ databases">
        <title>Sequencing the genomes of 1000 actinobacteria strains.</title>
        <authorList>
            <person name="Klenk H.-P."/>
        </authorList>
    </citation>
    <scope>NUCLEOTIDE SEQUENCE [LARGE SCALE GENOMIC DNA]</scope>
    <source>
        <strain evidence="2 3">DSM 21798</strain>
    </source>
</reference>
<organism evidence="2 3">
    <name type="scientific">Paramicrobacterium agarici</name>
    <dbReference type="NCBI Taxonomy" id="630514"/>
    <lineage>
        <taxon>Bacteria</taxon>
        <taxon>Bacillati</taxon>
        <taxon>Actinomycetota</taxon>
        <taxon>Actinomycetes</taxon>
        <taxon>Micrococcales</taxon>
        <taxon>Microbacteriaceae</taxon>
        <taxon>Paramicrobacterium</taxon>
    </lineage>
</organism>
<dbReference type="AlphaFoldDB" id="A0A2A9DSY8"/>
<dbReference type="Proteomes" id="UP000221369">
    <property type="component" value="Unassembled WGS sequence"/>
</dbReference>
<feature type="transmembrane region" description="Helical" evidence="1">
    <location>
        <begin position="65"/>
        <end position="88"/>
    </location>
</feature>
<protein>
    <recommendedName>
        <fullName evidence="4">ABC-2 family transporter</fullName>
    </recommendedName>
</protein>
<keyword evidence="3" id="KW-1185">Reference proteome</keyword>
<dbReference type="EMBL" id="PDJE01000001">
    <property type="protein sequence ID" value="PFG29481.1"/>
    <property type="molecule type" value="Genomic_DNA"/>
</dbReference>
<evidence type="ECO:0000313" key="3">
    <source>
        <dbReference type="Proteomes" id="UP000221369"/>
    </source>
</evidence>
<proteinExistence type="predicted"/>
<comment type="caution">
    <text evidence="2">The sequence shown here is derived from an EMBL/GenBank/DDBJ whole genome shotgun (WGS) entry which is preliminary data.</text>
</comment>
<feature type="transmembrane region" description="Helical" evidence="1">
    <location>
        <begin position="245"/>
        <end position="266"/>
    </location>
</feature>
<evidence type="ECO:0000256" key="1">
    <source>
        <dbReference type="SAM" id="Phobius"/>
    </source>
</evidence>
<name>A0A2A9DSY8_9MICO</name>
<keyword evidence="1" id="KW-0472">Membrane</keyword>
<sequence length="273" mass="28297">MSTLIAATRAEFAKVFTTRIWWILLIILAAYIALLSGGLGLVFGATSEGLLGASAGAEQMPTDGLAVTIYSTATSIGYVFPLLLGALATTGEFRHQTLTPTFLATPKRGVVLSAKMIALFVVGGGYGVVALACAVGAGSAALAAFGIDTALDSSDTWALIGRSVLAMAIWTMLGVGLGSVIPNQVATIVIVLAFTQFVEPILRSIGALADWIGQVTKWLPGAASDALVGASFYGMMGTSDTQLEWWAGGLVLLAIALVVTVLGWLITWRRDVT</sequence>
<feature type="transmembrane region" description="Helical" evidence="1">
    <location>
        <begin position="167"/>
        <end position="194"/>
    </location>
</feature>
<dbReference type="RefSeq" id="WP_098406051.1">
    <property type="nucleotide sequence ID" value="NZ_PDJE01000001.1"/>
</dbReference>
<gene>
    <name evidence="2" type="ORF">ATJ78_0387</name>
</gene>
<keyword evidence="1" id="KW-1133">Transmembrane helix</keyword>
<evidence type="ECO:0000313" key="2">
    <source>
        <dbReference type="EMBL" id="PFG29481.1"/>
    </source>
</evidence>
<evidence type="ECO:0008006" key="4">
    <source>
        <dbReference type="Google" id="ProtNLM"/>
    </source>
</evidence>
<feature type="transmembrane region" description="Helical" evidence="1">
    <location>
        <begin position="117"/>
        <end position="147"/>
    </location>
</feature>
<keyword evidence="1" id="KW-0812">Transmembrane</keyword>
<accession>A0A2A9DSY8</accession>